<evidence type="ECO:0000256" key="1">
    <source>
        <dbReference type="SAM" id="Phobius"/>
    </source>
</evidence>
<dbReference type="CTD" id="36383641"/>
<reference evidence="4" key="2">
    <citation type="submission" date="2020-12" db="UniProtKB">
        <authorList>
            <consortium name="WormBaseParasite"/>
        </authorList>
    </citation>
    <scope>IDENTIFICATION</scope>
</reference>
<sequence length="103" mass="11700">MNSNQPFASTLICVIILIITIAVQNQKLFWTPPLPINVPLTIEIPENDIPYECPRTFDDGEISLLLKPINTCNPLPIISMNPLNLYSPQKSLKLWKYAKNSTY</sequence>
<keyword evidence="1" id="KW-0812">Transmembrane</keyword>
<dbReference type="Proteomes" id="UP000035682">
    <property type="component" value="Unplaced"/>
</dbReference>
<gene>
    <name evidence="2 4 5" type="ORF">SRAE_X000058800</name>
</gene>
<dbReference type="WBParaSite" id="SRAE_X000058800.1">
    <property type="protein sequence ID" value="SRAE_X000058800.1"/>
    <property type="gene ID" value="WBGene00266147"/>
</dbReference>
<organism evidence="2">
    <name type="scientific">Strongyloides ratti</name>
    <name type="common">Parasitic roundworm</name>
    <dbReference type="NCBI Taxonomy" id="34506"/>
    <lineage>
        <taxon>Eukaryota</taxon>
        <taxon>Metazoa</taxon>
        <taxon>Ecdysozoa</taxon>
        <taxon>Nematoda</taxon>
        <taxon>Chromadorea</taxon>
        <taxon>Rhabditida</taxon>
        <taxon>Tylenchina</taxon>
        <taxon>Panagrolaimomorpha</taxon>
        <taxon>Strongyloidoidea</taxon>
        <taxon>Strongyloididae</taxon>
        <taxon>Strongyloides</taxon>
    </lineage>
</organism>
<evidence type="ECO:0000313" key="4">
    <source>
        <dbReference type="WBParaSite" id="SRAE_X000058800.1"/>
    </source>
</evidence>
<dbReference type="GeneID" id="36383641"/>
<dbReference type="RefSeq" id="XP_024510457.1">
    <property type="nucleotide sequence ID" value="XM_024644950.1"/>
</dbReference>
<keyword evidence="1" id="KW-1133">Transmembrane helix</keyword>
<dbReference type="AlphaFoldDB" id="A0A090LNF2"/>
<dbReference type="EMBL" id="LN609530">
    <property type="protein sequence ID" value="CEF71261.1"/>
    <property type="molecule type" value="Genomic_DNA"/>
</dbReference>
<protein>
    <submittedName>
        <fullName evidence="2 4">Uncharacterized protein</fullName>
    </submittedName>
</protein>
<keyword evidence="3" id="KW-1185">Reference proteome</keyword>
<proteinExistence type="predicted"/>
<evidence type="ECO:0000313" key="2">
    <source>
        <dbReference type="EMBL" id="CEF71261.1"/>
    </source>
</evidence>
<evidence type="ECO:0000313" key="5">
    <source>
        <dbReference type="WormBase" id="SRAE_X000058800"/>
    </source>
</evidence>
<feature type="transmembrane region" description="Helical" evidence="1">
    <location>
        <begin position="6"/>
        <end position="23"/>
    </location>
</feature>
<reference evidence="2 3" key="1">
    <citation type="submission" date="2014-09" db="EMBL/GenBank/DDBJ databases">
        <authorList>
            <person name="Martin A.A."/>
        </authorList>
    </citation>
    <scope>NUCLEOTIDE SEQUENCE</scope>
    <source>
        <strain evidence="3">ED321</strain>
        <strain evidence="2">ED321 Heterogonic</strain>
    </source>
</reference>
<evidence type="ECO:0000313" key="3">
    <source>
        <dbReference type="Proteomes" id="UP000035682"/>
    </source>
</evidence>
<accession>A0A090LNF2</accession>
<dbReference type="WormBase" id="SRAE_X000058800">
    <property type="protein sequence ID" value="SRP11130"/>
    <property type="gene ID" value="WBGene00266147"/>
</dbReference>
<keyword evidence="1" id="KW-0472">Membrane</keyword>
<name>A0A090LNF2_STRRB</name>